<keyword evidence="2" id="KW-0805">Transcription regulation</keyword>
<dbReference type="EMBL" id="JAVDSG010000001">
    <property type="protein sequence ID" value="MDR6593477.1"/>
    <property type="molecule type" value="Genomic_DNA"/>
</dbReference>
<feature type="compositionally biased region" description="Low complexity" evidence="6">
    <location>
        <begin position="256"/>
        <end position="303"/>
    </location>
</feature>
<dbReference type="InterPro" id="IPR011990">
    <property type="entry name" value="TPR-like_helical_dom_sf"/>
</dbReference>
<evidence type="ECO:0000313" key="8">
    <source>
        <dbReference type="EMBL" id="MDR6593477.1"/>
    </source>
</evidence>
<organism evidence="8 9">
    <name type="scientific">Saccharothrix longispora</name>
    <dbReference type="NCBI Taxonomy" id="33920"/>
    <lineage>
        <taxon>Bacteria</taxon>
        <taxon>Bacillati</taxon>
        <taxon>Actinomycetota</taxon>
        <taxon>Actinomycetes</taxon>
        <taxon>Pseudonocardiales</taxon>
        <taxon>Pseudonocardiaceae</taxon>
        <taxon>Saccharothrix</taxon>
    </lineage>
</organism>
<dbReference type="SUPFAM" id="SSF48452">
    <property type="entry name" value="TPR-like"/>
    <property type="match status" value="3"/>
</dbReference>
<keyword evidence="4" id="KW-0804">Transcription</keyword>
<dbReference type="Pfam" id="PF13191">
    <property type="entry name" value="AAA_16"/>
    <property type="match status" value="1"/>
</dbReference>
<dbReference type="InterPro" id="IPR051677">
    <property type="entry name" value="AfsR-DnrI-RedD_regulator"/>
</dbReference>
<dbReference type="PANTHER" id="PTHR35807">
    <property type="entry name" value="TRANSCRIPTIONAL REGULATOR REDD-RELATED"/>
    <property type="match status" value="1"/>
</dbReference>
<feature type="DNA-binding region" description="OmpR/PhoB-type" evidence="5">
    <location>
        <begin position="1"/>
        <end position="104"/>
    </location>
</feature>
<feature type="region of interest" description="Disordered" evidence="6">
    <location>
        <begin position="253"/>
        <end position="303"/>
    </location>
</feature>
<dbReference type="SUPFAM" id="SSF46894">
    <property type="entry name" value="C-terminal effector domain of the bipartite response regulators"/>
    <property type="match status" value="1"/>
</dbReference>
<evidence type="ECO:0000259" key="7">
    <source>
        <dbReference type="PROSITE" id="PS51755"/>
    </source>
</evidence>
<gene>
    <name evidence="8" type="ORF">J2S66_001861</name>
</gene>
<dbReference type="InterPro" id="IPR036388">
    <property type="entry name" value="WH-like_DNA-bd_sf"/>
</dbReference>
<dbReference type="Gene3D" id="1.25.40.10">
    <property type="entry name" value="Tetratricopeptide repeat domain"/>
    <property type="match status" value="2"/>
</dbReference>
<dbReference type="Pfam" id="PF03704">
    <property type="entry name" value="BTAD"/>
    <property type="match status" value="1"/>
</dbReference>
<reference evidence="8 9" key="1">
    <citation type="submission" date="2023-07" db="EMBL/GenBank/DDBJ databases">
        <title>Sequencing the genomes of 1000 actinobacteria strains.</title>
        <authorList>
            <person name="Klenk H.-P."/>
        </authorList>
    </citation>
    <scope>NUCLEOTIDE SEQUENCE [LARGE SCALE GENOMIC DNA]</scope>
    <source>
        <strain evidence="8 9">DSM 43749</strain>
    </source>
</reference>
<feature type="domain" description="OmpR/PhoB-type" evidence="7">
    <location>
        <begin position="1"/>
        <end position="104"/>
    </location>
</feature>
<dbReference type="CDD" id="cd15831">
    <property type="entry name" value="BTAD"/>
    <property type="match status" value="1"/>
</dbReference>
<dbReference type="Proteomes" id="UP001268819">
    <property type="component" value="Unassembled WGS sequence"/>
</dbReference>
<dbReference type="InterPro" id="IPR001867">
    <property type="entry name" value="OmpR/PhoB-type_DNA-bd"/>
</dbReference>
<dbReference type="RefSeq" id="WP_310306227.1">
    <property type="nucleotide sequence ID" value="NZ_BAAAXB010000001.1"/>
</dbReference>
<comment type="caution">
    <text evidence="8">The sequence shown here is derived from an EMBL/GenBank/DDBJ whole genome shotgun (WGS) entry which is preliminary data.</text>
</comment>
<sequence>MTGPEDAVRVELLGPVRAWVGQRAVDLGSSRPRTVFAVLASRPDVVVPRDELVGGVWGEAAPANAVGNLHTHISALRKALEPGRDRNAPWRLLTSTGSGYRLHVDPAAVDAVEFTRLAELARGRFAAADAGGALHTATAALDLWRGEVMSGLSGPLVLARRSRLGELRAATVELLAEAGLAIGDHAGLADRLEALVAEHPLRERPRELLMRVLRAGGRNAEALDVYHDVRRLLLDEQGIEPGAGLRRLRDEVLADTAAPRRPAATPTAETPTAETSTAETSTAETSTAETPAAAPTNPVAAGPTATRFAPPALAGRSAELAVVDGVVRRLASGHGGRLWIEGEMGIGKSALLTATLARAGELGCRIAHAVAEELDRRFPLGAALDCLDVTARSAEPRRAAIWTALRGTRPHRQVPGSGDPVAGAIDDMVSLVADLCEDGPVVLALDDVQWADDASVALWHRLCPLTARLPLLLVGAARPLPHREDVHRLRRDVGTPGGAVVELTPLDEHAVAGMIARLVGARPGPGLRRVAERAAGNPLYVREIADALVRDKVVRLGEDTADVPSGSFDRVPRSLVSAVTNRLHYLADATREVLRWAALIGGEFAADDLAAVLGRPPGDLAAPLDEAVTAGVLRAAGRRWAFRHPVIRQALYEGTPLALRVALHQQAARALAGSGAPVEHVAAQLLAGGGSAAWVGDWLVEAAPLLTHRAPLVAVELLRREVDPDVDFGDRARGAVLTARLAVVLFRVGRDAEAEACARRALPLLHDEDLAAQTRWVLAYVPYRASRAEEALEILDDALADPALPSVWRARLMSLLALVQRAGIGEVERAADTARDAVALGEASGDPFSIGQALEVLWQVDAVRRDYSAAVAYLDRALAVVGTDLDLSDLRLVLLDNRSFTLQCLDRLDDATADLGLAAEIAGRGAPAAGVQVAGAVHDFWLGRWDDAVARLDGVLDDPAFTGFGLREGGPVLLLHGVGALVAAHRDDDEALERHLRAGLTLPLATAADRENCDFLVAARAMACARRGDVDGAMALLGTILDARYAQMMLRHQWLPDLVRLALDRGDEATARAAAEACEAEAARETRPARAAAAARRCRALLDGDADAMAEVVARYRAVGRVFEHAQAAEDHAVLLLAAGRAEEAATALREATDLYRGMGAHWDVRRAAARADGVRLRA</sequence>
<proteinExistence type="inferred from homology"/>
<dbReference type="Pfam" id="PF00486">
    <property type="entry name" value="Trans_reg_C"/>
    <property type="match status" value="1"/>
</dbReference>
<dbReference type="PANTHER" id="PTHR35807:SF1">
    <property type="entry name" value="TRANSCRIPTIONAL REGULATOR REDD"/>
    <property type="match status" value="1"/>
</dbReference>
<evidence type="ECO:0000256" key="2">
    <source>
        <dbReference type="ARBA" id="ARBA00023015"/>
    </source>
</evidence>
<evidence type="ECO:0000313" key="9">
    <source>
        <dbReference type="Proteomes" id="UP001268819"/>
    </source>
</evidence>
<keyword evidence="9" id="KW-1185">Reference proteome</keyword>
<dbReference type="PROSITE" id="PS51755">
    <property type="entry name" value="OMPR_PHOB"/>
    <property type="match status" value="1"/>
</dbReference>
<evidence type="ECO:0000256" key="1">
    <source>
        <dbReference type="ARBA" id="ARBA00005820"/>
    </source>
</evidence>
<dbReference type="InterPro" id="IPR027417">
    <property type="entry name" value="P-loop_NTPase"/>
</dbReference>
<evidence type="ECO:0000256" key="6">
    <source>
        <dbReference type="SAM" id="MobiDB-lite"/>
    </source>
</evidence>
<dbReference type="Gene3D" id="1.10.10.10">
    <property type="entry name" value="Winged helix-like DNA-binding domain superfamily/Winged helix DNA-binding domain"/>
    <property type="match status" value="1"/>
</dbReference>
<evidence type="ECO:0000256" key="5">
    <source>
        <dbReference type="PROSITE-ProRule" id="PRU01091"/>
    </source>
</evidence>
<dbReference type="SMART" id="SM01043">
    <property type="entry name" value="BTAD"/>
    <property type="match status" value="1"/>
</dbReference>
<dbReference type="SMART" id="SM00862">
    <property type="entry name" value="Trans_reg_C"/>
    <property type="match status" value="1"/>
</dbReference>
<evidence type="ECO:0000256" key="4">
    <source>
        <dbReference type="ARBA" id="ARBA00023163"/>
    </source>
</evidence>
<dbReference type="InterPro" id="IPR016032">
    <property type="entry name" value="Sig_transdc_resp-reg_C-effctor"/>
</dbReference>
<dbReference type="CDD" id="cd00383">
    <property type="entry name" value="trans_reg_C"/>
    <property type="match status" value="1"/>
</dbReference>
<dbReference type="InterPro" id="IPR041664">
    <property type="entry name" value="AAA_16"/>
</dbReference>
<comment type="similarity">
    <text evidence="1">Belongs to the AfsR/DnrI/RedD regulatory family.</text>
</comment>
<dbReference type="SUPFAM" id="SSF52540">
    <property type="entry name" value="P-loop containing nucleoside triphosphate hydrolases"/>
    <property type="match status" value="1"/>
</dbReference>
<dbReference type="InterPro" id="IPR005158">
    <property type="entry name" value="BTAD"/>
</dbReference>
<evidence type="ECO:0000256" key="3">
    <source>
        <dbReference type="ARBA" id="ARBA00023125"/>
    </source>
</evidence>
<dbReference type="GO" id="GO:0003677">
    <property type="term" value="F:DNA binding"/>
    <property type="evidence" value="ECO:0007669"/>
    <property type="project" value="UniProtKB-KW"/>
</dbReference>
<protein>
    <submittedName>
        <fullName evidence="8">DNA-binding SARP family transcriptional activator/tetratricopeptide (TPR) repeat protein</fullName>
    </submittedName>
</protein>
<name>A0ABU1PS61_9PSEU</name>
<accession>A0ABU1PS61</accession>
<keyword evidence="3 5" id="KW-0238">DNA-binding</keyword>